<name>A0A6A6ZWJ8_9PLEO</name>
<dbReference type="EMBL" id="MU006229">
    <property type="protein sequence ID" value="KAF2824705.1"/>
    <property type="molecule type" value="Genomic_DNA"/>
</dbReference>
<reference evidence="1" key="1">
    <citation type="journal article" date="2020" name="Stud. Mycol.">
        <title>101 Dothideomycetes genomes: a test case for predicting lifestyles and emergence of pathogens.</title>
        <authorList>
            <person name="Haridas S."/>
            <person name="Albert R."/>
            <person name="Binder M."/>
            <person name="Bloem J."/>
            <person name="Labutti K."/>
            <person name="Salamov A."/>
            <person name="Andreopoulos B."/>
            <person name="Baker S."/>
            <person name="Barry K."/>
            <person name="Bills G."/>
            <person name="Bluhm B."/>
            <person name="Cannon C."/>
            <person name="Castanera R."/>
            <person name="Culley D."/>
            <person name="Daum C."/>
            <person name="Ezra D."/>
            <person name="Gonzalez J."/>
            <person name="Henrissat B."/>
            <person name="Kuo A."/>
            <person name="Liang C."/>
            <person name="Lipzen A."/>
            <person name="Lutzoni F."/>
            <person name="Magnuson J."/>
            <person name="Mondo S."/>
            <person name="Nolan M."/>
            <person name="Ohm R."/>
            <person name="Pangilinan J."/>
            <person name="Park H.-J."/>
            <person name="Ramirez L."/>
            <person name="Alfaro M."/>
            <person name="Sun H."/>
            <person name="Tritt A."/>
            <person name="Yoshinaga Y."/>
            <person name="Zwiers L.-H."/>
            <person name="Turgeon B."/>
            <person name="Goodwin S."/>
            <person name="Spatafora J."/>
            <person name="Crous P."/>
            <person name="Grigoriev I."/>
        </authorList>
    </citation>
    <scope>NUCLEOTIDE SEQUENCE</scope>
    <source>
        <strain evidence="1">CBS 113818</strain>
    </source>
</reference>
<dbReference type="Proteomes" id="UP000799424">
    <property type="component" value="Unassembled WGS sequence"/>
</dbReference>
<dbReference type="AlphaFoldDB" id="A0A6A6ZWJ8"/>
<protein>
    <submittedName>
        <fullName evidence="1">Uncharacterized protein</fullName>
    </submittedName>
</protein>
<sequence>MSPPNGDVICKSAPGEIFISNTVSLVINSYTTARAFNSFLSSLPASRPFGLLRVRRLPHIYQLESDVRYKLKTTGKYPPSRNRYMELVSSCPNLRTLDMTFKAAVITTPVSRSNSRRVPRDLTNFIDGFGLRGLLGCEKLEEIMLDGILPFERGSACFEDDDYCMATLGDLGLGLKRRFAKKGQMTGGEVNVWVGYHCEYSVCGSRVKDYEQLL</sequence>
<accession>A0A6A6ZWJ8</accession>
<keyword evidence="2" id="KW-1185">Reference proteome</keyword>
<evidence type="ECO:0000313" key="2">
    <source>
        <dbReference type="Proteomes" id="UP000799424"/>
    </source>
</evidence>
<gene>
    <name evidence="1" type="ORF">CC86DRAFT_383499</name>
</gene>
<organism evidence="1 2">
    <name type="scientific">Ophiobolus disseminans</name>
    <dbReference type="NCBI Taxonomy" id="1469910"/>
    <lineage>
        <taxon>Eukaryota</taxon>
        <taxon>Fungi</taxon>
        <taxon>Dikarya</taxon>
        <taxon>Ascomycota</taxon>
        <taxon>Pezizomycotina</taxon>
        <taxon>Dothideomycetes</taxon>
        <taxon>Pleosporomycetidae</taxon>
        <taxon>Pleosporales</taxon>
        <taxon>Pleosporineae</taxon>
        <taxon>Phaeosphaeriaceae</taxon>
        <taxon>Ophiobolus</taxon>
    </lineage>
</organism>
<proteinExistence type="predicted"/>
<evidence type="ECO:0000313" key="1">
    <source>
        <dbReference type="EMBL" id="KAF2824705.1"/>
    </source>
</evidence>